<protein>
    <submittedName>
        <fullName evidence="2">Uncharacterized protein</fullName>
    </submittedName>
</protein>
<feature type="region of interest" description="Disordered" evidence="1">
    <location>
        <begin position="1"/>
        <end position="23"/>
    </location>
</feature>
<dbReference type="EMBL" id="CP000517">
    <property type="protein sequence ID" value="ABX27455.1"/>
    <property type="molecule type" value="Genomic_DNA"/>
</dbReference>
<evidence type="ECO:0000313" key="3">
    <source>
        <dbReference type="Proteomes" id="UP000000790"/>
    </source>
</evidence>
<dbReference type="HOGENOM" id="CLU_3356836_0_0_9"/>
<name>A8YW28_LACH4</name>
<dbReference type="Proteomes" id="UP000000790">
    <property type="component" value="Chromosome"/>
</dbReference>
<proteinExistence type="predicted"/>
<evidence type="ECO:0000313" key="2">
    <source>
        <dbReference type="EMBL" id="ABX27455.1"/>
    </source>
</evidence>
<accession>A8YW28</accession>
<sequence length="36" mass="4347">MAVVTQSRDDHGGEFEEQEEDDDFIHDSRVTFFDRW</sequence>
<dbReference type="KEGG" id="lhe:lhv_1503"/>
<reference evidence="2 3" key="1">
    <citation type="journal article" date="2008" name="J. Bacteriol.">
        <title>Genome sequence of Lactobacillus helveticus: an organism distinguished by selective gene loss and IS element expansion.</title>
        <authorList>
            <person name="Callanan M."/>
            <person name="Kaleta P."/>
            <person name="O'Callaghan J."/>
            <person name="O'Sullivan O."/>
            <person name="Jordan K."/>
            <person name="McAuliffe O."/>
            <person name="Sangrador-Vegas A."/>
            <person name="Slattery L."/>
            <person name="Fitzgerald G.F."/>
            <person name="Beresford T."/>
            <person name="Ross R.P."/>
        </authorList>
    </citation>
    <scope>NUCLEOTIDE SEQUENCE [LARGE SCALE GENOMIC DNA]</scope>
    <source>
        <strain evidence="2 3">DPC 4571</strain>
    </source>
</reference>
<dbReference type="AlphaFoldDB" id="A8YW28"/>
<organism evidence="2 3">
    <name type="scientific">Lactobacillus helveticus (strain DPC 4571)</name>
    <dbReference type="NCBI Taxonomy" id="405566"/>
    <lineage>
        <taxon>Bacteria</taxon>
        <taxon>Bacillati</taxon>
        <taxon>Bacillota</taxon>
        <taxon>Bacilli</taxon>
        <taxon>Lactobacillales</taxon>
        <taxon>Lactobacillaceae</taxon>
        <taxon>Lactobacillus</taxon>
    </lineage>
</organism>
<evidence type="ECO:0000256" key="1">
    <source>
        <dbReference type="SAM" id="MobiDB-lite"/>
    </source>
</evidence>
<gene>
    <name evidence="2" type="ordered locus">lhv_1503</name>
</gene>